<dbReference type="SMART" id="SM01117">
    <property type="entry name" value="Cyt-b5"/>
    <property type="match status" value="1"/>
</dbReference>
<feature type="domain" description="Cytochrome b5 heme-binding" evidence="3">
    <location>
        <begin position="21"/>
        <end position="116"/>
    </location>
</feature>
<gene>
    <name evidence="4" type="ORF">BZA70DRAFT_67340</name>
</gene>
<dbReference type="InterPro" id="IPR050577">
    <property type="entry name" value="MAPR/NEUFC/NENF-like"/>
</dbReference>
<dbReference type="EMBL" id="JBBJBU010000011">
    <property type="protein sequence ID" value="KAK7203553.1"/>
    <property type="molecule type" value="Genomic_DNA"/>
</dbReference>
<feature type="region of interest" description="Disordered" evidence="2">
    <location>
        <begin position="1"/>
        <end position="24"/>
    </location>
</feature>
<comment type="caution">
    <text evidence="4">The sequence shown here is derived from an EMBL/GenBank/DDBJ whole genome shotgun (WGS) entry which is preliminary data.</text>
</comment>
<evidence type="ECO:0000256" key="1">
    <source>
        <dbReference type="ARBA" id="ARBA00038357"/>
    </source>
</evidence>
<dbReference type="Gene3D" id="3.10.120.10">
    <property type="entry name" value="Cytochrome b5-like heme/steroid binding domain"/>
    <property type="match status" value="1"/>
</dbReference>
<accession>A0ABR1F3A9</accession>
<dbReference type="InterPro" id="IPR036400">
    <property type="entry name" value="Cyt_B5-like_heme/steroid_sf"/>
</dbReference>
<protein>
    <submittedName>
        <fullName evidence="4">Cytochrome b5-like heme/steroid binding domain-containing protein</fullName>
    </submittedName>
</protein>
<evidence type="ECO:0000313" key="4">
    <source>
        <dbReference type="EMBL" id="KAK7203553.1"/>
    </source>
</evidence>
<comment type="similarity">
    <text evidence="1">Belongs to the cytochrome b5 family. MAPR subfamily.</text>
</comment>
<dbReference type="RefSeq" id="XP_064766586.1">
    <property type="nucleotide sequence ID" value="XM_064915320.1"/>
</dbReference>
<reference evidence="4 5" key="1">
    <citation type="submission" date="2024-03" db="EMBL/GenBank/DDBJ databases">
        <title>Genome-scale model development and genomic sequencing of the oleaginous clade Lipomyces.</title>
        <authorList>
            <consortium name="Lawrence Berkeley National Laboratory"/>
            <person name="Czajka J.J."/>
            <person name="Han Y."/>
            <person name="Kim J."/>
            <person name="Mondo S.J."/>
            <person name="Hofstad B.A."/>
            <person name="Robles A."/>
            <person name="Haridas S."/>
            <person name="Riley R."/>
            <person name="LaButti K."/>
            <person name="Pangilinan J."/>
            <person name="Andreopoulos W."/>
            <person name="Lipzen A."/>
            <person name="Yan J."/>
            <person name="Wang M."/>
            <person name="Ng V."/>
            <person name="Grigoriev I.V."/>
            <person name="Spatafora J.W."/>
            <person name="Magnuson J.K."/>
            <person name="Baker S.E."/>
            <person name="Pomraning K.R."/>
        </authorList>
    </citation>
    <scope>NUCLEOTIDE SEQUENCE [LARGE SCALE GENOMIC DNA]</scope>
    <source>
        <strain evidence="4 5">Phaff 52-87</strain>
    </source>
</reference>
<proteinExistence type="inferred from homology"/>
<dbReference type="InterPro" id="IPR001199">
    <property type="entry name" value="Cyt_B5-like_heme/steroid-bd"/>
</dbReference>
<evidence type="ECO:0000313" key="5">
    <source>
        <dbReference type="Proteomes" id="UP001498771"/>
    </source>
</evidence>
<evidence type="ECO:0000256" key="2">
    <source>
        <dbReference type="SAM" id="MobiDB-lite"/>
    </source>
</evidence>
<dbReference type="Proteomes" id="UP001498771">
    <property type="component" value="Unassembled WGS sequence"/>
</dbReference>
<dbReference type="PANTHER" id="PTHR10281:SF115">
    <property type="entry name" value="BINDING PROTEIN, PUTATIVE (AFU_ORTHOLOGUE AFUA_4G06240)-RELATED"/>
    <property type="match status" value="1"/>
</dbReference>
<keyword evidence="5" id="KW-1185">Reference proteome</keyword>
<feature type="compositionally biased region" description="Basic and acidic residues" evidence="2">
    <location>
        <begin position="14"/>
        <end position="24"/>
    </location>
</feature>
<name>A0ABR1F3A9_9ASCO</name>
<dbReference type="Pfam" id="PF00173">
    <property type="entry name" value="Cyt-b5"/>
    <property type="match status" value="1"/>
</dbReference>
<dbReference type="SUPFAM" id="SSF55856">
    <property type="entry name" value="Cytochrome b5-like heme/steroid binding domain"/>
    <property type="match status" value="1"/>
</dbReference>
<dbReference type="GeneID" id="90040832"/>
<sequence length="125" mass="13694">MAPRFAPKEPVTLDEPKDTKFTPSELRKYDGVQNPSIYVAVKGTVFDVTPKKEVYGPGGSYSIFAGKDGSHGLAKSSLKPEHAIPTTEGLEPNELGVLDDWFSYFSQRYNIMGVVVPEEEGTAKI</sequence>
<dbReference type="PANTHER" id="PTHR10281">
    <property type="entry name" value="MEMBRANE-ASSOCIATED PROGESTERONE RECEPTOR COMPONENT-RELATED"/>
    <property type="match status" value="1"/>
</dbReference>
<evidence type="ECO:0000259" key="3">
    <source>
        <dbReference type="SMART" id="SM01117"/>
    </source>
</evidence>
<organism evidence="4 5">
    <name type="scientific">Myxozyma melibiosi</name>
    <dbReference type="NCBI Taxonomy" id="54550"/>
    <lineage>
        <taxon>Eukaryota</taxon>
        <taxon>Fungi</taxon>
        <taxon>Dikarya</taxon>
        <taxon>Ascomycota</taxon>
        <taxon>Saccharomycotina</taxon>
        <taxon>Lipomycetes</taxon>
        <taxon>Lipomycetales</taxon>
        <taxon>Lipomycetaceae</taxon>
        <taxon>Myxozyma</taxon>
    </lineage>
</organism>